<keyword evidence="1" id="KW-0805">Transcription regulation</keyword>
<feature type="transmembrane region" description="Helical" evidence="3">
    <location>
        <begin position="310"/>
        <end position="333"/>
    </location>
</feature>
<evidence type="ECO:0000256" key="2">
    <source>
        <dbReference type="SAM" id="MobiDB-lite"/>
    </source>
</evidence>
<dbReference type="VEuPathDB" id="TrichDB:TRFO_22211"/>
<dbReference type="AlphaFoldDB" id="A0A1J4KGW0"/>
<keyword evidence="3" id="KW-1133">Transmembrane helix</keyword>
<dbReference type="InterPro" id="IPR036390">
    <property type="entry name" value="WH_DNA-bd_sf"/>
</dbReference>
<dbReference type="GO" id="GO:0003677">
    <property type="term" value="F:DNA binding"/>
    <property type="evidence" value="ECO:0007669"/>
    <property type="project" value="UniProtKB-KW"/>
</dbReference>
<evidence type="ECO:0000313" key="5">
    <source>
        <dbReference type="EMBL" id="OHT09044.1"/>
    </source>
</evidence>
<keyword evidence="3" id="KW-0812">Transmembrane</keyword>
<proteinExistence type="inferred from homology"/>
<organism evidence="5 6">
    <name type="scientific">Tritrichomonas foetus</name>
    <dbReference type="NCBI Taxonomy" id="1144522"/>
    <lineage>
        <taxon>Eukaryota</taxon>
        <taxon>Metamonada</taxon>
        <taxon>Parabasalia</taxon>
        <taxon>Tritrichomonadida</taxon>
        <taxon>Tritrichomonadidae</taxon>
        <taxon>Tritrichomonas</taxon>
    </lineage>
</organism>
<dbReference type="GO" id="GO:0005634">
    <property type="term" value="C:nucleus"/>
    <property type="evidence" value="ECO:0007669"/>
    <property type="project" value="UniProtKB-SubCell"/>
</dbReference>
<dbReference type="InterPro" id="IPR003316">
    <property type="entry name" value="E2F_WHTH_DNA-bd_dom"/>
</dbReference>
<feature type="compositionally biased region" description="Basic and acidic residues" evidence="2">
    <location>
        <begin position="478"/>
        <end position="490"/>
    </location>
</feature>
<dbReference type="InterPro" id="IPR036388">
    <property type="entry name" value="WH-like_DNA-bd_sf"/>
</dbReference>
<feature type="domain" description="E2F/DP family winged-helix DNA-binding" evidence="4">
    <location>
        <begin position="218"/>
        <end position="283"/>
    </location>
</feature>
<dbReference type="Pfam" id="PF02319">
    <property type="entry name" value="WHD_E2F_TDP"/>
    <property type="match status" value="1"/>
</dbReference>
<evidence type="ECO:0000256" key="1">
    <source>
        <dbReference type="RuleBase" id="RU003796"/>
    </source>
</evidence>
<keyword evidence="1" id="KW-0539">Nucleus</keyword>
<comment type="subcellular location">
    <subcellularLocation>
        <location evidence="1">Nucleus</location>
    </subcellularLocation>
</comment>
<dbReference type="RefSeq" id="XP_068362180.1">
    <property type="nucleotide sequence ID" value="XM_068502426.1"/>
</dbReference>
<dbReference type="Proteomes" id="UP000179807">
    <property type="component" value="Unassembled WGS sequence"/>
</dbReference>
<dbReference type="GeneID" id="94837130"/>
<accession>A0A1J4KGW0</accession>
<dbReference type="GO" id="GO:0005667">
    <property type="term" value="C:transcription regulator complex"/>
    <property type="evidence" value="ECO:0007669"/>
    <property type="project" value="InterPro"/>
</dbReference>
<comment type="caution">
    <text evidence="5">The sequence shown here is derived from an EMBL/GenBank/DDBJ whole genome shotgun (WGS) entry which is preliminary data.</text>
</comment>
<protein>
    <recommendedName>
        <fullName evidence="4">E2F/DP family winged-helix DNA-binding domain-containing protein</fullName>
    </recommendedName>
</protein>
<sequence length="522" mass="59151">MNVNNPPNPGFSPLQNPLLLPYQAIPRYHAIIYPYQTLVYNNNIADIPNANLNPQIQEANNSKSGTNNINNSNYINDMNQINQNINKFNNMKNDKVDGLETYEKFNNIKHRVTINNSNLNLTSNPTPNILNHISSPFSQNYRVFTASQSNPDISLTYQTFQNSPLNGSNNNNNNQHLNSALQLNLNLQPFGSNISQNLNFQNPNLVKTNTNSNSKESKNSDDLRASIQVFVKSFESSPKNTQAISSLSSRFAIKRRRLYDVINVFEAIGCCERSDLDAVRWIGKENIITNLNSLRKQRGIDDSTKMLEDLFPVPCCVGISNLTISFLLLFFALKQDRIDLRYVSHFFSRNTARYKTTLCKLYQICYILGSIGVTERTSQVCEVILNRPYFSGESLPDDDLIFVPTQSRSTSKTSTTTTPPPTKASDVKSDTNCDIKNANESSNENRNDNVYKSHGPLSISSLLNRQNDDINETSGNKTKIEESNEIKGEENYDYVFERRDEIKRCYAECSKKDDDNGENQID</sequence>
<feature type="compositionally biased region" description="Low complexity" evidence="2">
    <location>
        <begin position="406"/>
        <end position="417"/>
    </location>
</feature>
<evidence type="ECO:0000259" key="4">
    <source>
        <dbReference type="SMART" id="SM01372"/>
    </source>
</evidence>
<dbReference type="SUPFAM" id="SSF46785">
    <property type="entry name" value="Winged helix' DNA-binding domain"/>
    <property type="match status" value="1"/>
</dbReference>
<feature type="region of interest" description="Disordered" evidence="2">
    <location>
        <begin position="406"/>
        <end position="490"/>
    </location>
</feature>
<keyword evidence="1" id="KW-0238">DNA-binding</keyword>
<keyword evidence="3" id="KW-0472">Membrane</keyword>
<dbReference type="SMART" id="SM01372">
    <property type="entry name" value="E2F_TDP"/>
    <property type="match status" value="1"/>
</dbReference>
<keyword evidence="1" id="KW-0804">Transcription</keyword>
<reference evidence="5" key="1">
    <citation type="submission" date="2016-10" db="EMBL/GenBank/DDBJ databases">
        <authorList>
            <person name="Benchimol M."/>
            <person name="Almeida L.G."/>
            <person name="Vasconcelos A.T."/>
            <person name="Perreira-Neves A."/>
            <person name="Rosa I.A."/>
            <person name="Tasca T."/>
            <person name="Bogo M.R."/>
            <person name="de Souza W."/>
        </authorList>
    </citation>
    <scope>NUCLEOTIDE SEQUENCE [LARGE SCALE GENOMIC DNA]</scope>
    <source>
        <strain evidence="5">K</strain>
    </source>
</reference>
<feature type="region of interest" description="Disordered" evidence="2">
    <location>
        <begin position="201"/>
        <end position="220"/>
    </location>
</feature>
<gene>
    <name evidence="5" type="ORF">TRFO_22211</name>
</gene>
<dbReference type="GO" id="GO:0006355">
    <property type="term" value="P:regulation of DNA-templated transcription"/>
    <property type="evidence" value="ECO:0007669"/>
    <property type="project" value="InterPro"/>
</dbReference>
<evidence type="ECO:0000256" key="3">
    <source>
        <dbReference type="SAM" id="Phobius"/>
    </source>
</evidence>
<name>A0A1J4KGW0_9EUKA</name>
<dbReference type="EMBL" id="MLAK01000650">
    <property type="protein sequence ID" value="OHT09044.1"/>
    <property type="molecule type" value="Genomic_DNA"/>
</dbReference>
<dbReference type="OrthoDB" id="5318at2759"/>
<keyword evidence="6" id="KW-1185">Reference proteome</keyword>
<comment type="similarity">
    <text evidence="1">Belongs to the E2F/DP family.</text>
</comment>
<evidence type="ECO:0000313" key="6">
    <source>
        <dbReference type="Proteomes" id="UP000179807"/>
    </source>
</evidence>
<dbReference type="Gene3D" id="1.10.10.10">
    <property type="entry name" value="Winged helix-like DNA-binding domain superfamily/Winged helix DNA-binding domain"/>
    <property type="match status" value="1"/>
</dbReference>